<dbReference type="InterPro" id="IPR036322">
    <property type="entry name" value="WD40_repeat_dom_sf"/>
</dbReference>
<dbReference type="InterPro" id="IPR001680">
    <property type="entry name" value="WD40_rpt"/>
</dbReference>
<protein>
    <submittedName>
        <fullName evidence="6">Hsp70 family protein</fullName>
    </submittedName>
</protein>
<evidence type="ECO:0000259" key="5">
    <source>
        <dbReference type="Pfam" id="PF12894"/>
    </source>
</evidence>
<dbReference type="Pfam" id="PF00012">
    <property type="entry name" value="HSP70"/>
    <property type="match status" value="1"/>
</dbReference>
<evidence type="ECO:0000256" key="2">
    <source>
        <dbReference type="ARBA" id="ARBA00022840"/>
    </source>
</evidence>
<accession>A0A9X1SY48</accession>
<gene>
    <name evidence="6" type="ORF">LR394_07370</name>
</gene>
<evidence type="ECO:0000313" key="6">
    <source>
        <dbReference type="EMBL" id="MCD5310708.1"/>
    </source>
</evidence>
<evidence type="ECO:0000256" key="1">
    <source>
        <dbReference type="ARBA" id="ARBA00022741"/>
    </source>
</evidence>
<dbReference type="PANTHER" id="PTHR19879">
    <property type="entry name" value="TRANSCRIPTION INITIATION FACTOR TFIID"/>
    <property type="match status" value="1"/>
</dbReference>
<dbReference type="SUPFAM" id="SSF53067">
    <property type="entry name" value="Actin-like ATPase domain"/>
    <property type="match status" value="2"/>
</dbReference>
<dbReference type="InterPro" id="IPR024977">
    <property type="entry name" value="Apc4-like_WD40_dom"/>
</dbReference>
<dbReference type="Gene3D" id="3.90.640.10">
    <property type="entry name" value="Actin, Chain A, domain 4"/>
    <property type="match status" value="1"/>
</dbReference>
<dbReference type="GO" id="GO:0005524">
    <property type="term" value="F:ATP binding"/>
    <property type="evidence" value="ECO:0007669"/>
    <property type="project" value="UniProtKB-KW"/>
</dbReference>
<dbReference type="InterPro" id="IPR015943">
    <property type="entry name" value="WD40/YVTN_repeat-like_dom_sf"/>
</dbReference>
<dbReference type="Pfam" id="PF00400">
    <property type="entry name" value="WD40"/>
    <property type="match status" value="3"/>
</dbReference>
<dbReference type="RefSeq" id="WP_231439827.1">
    <property type="nucleotide sequence ID" value="NZ_JAJOMB010000003.1"/>
</dbReference>
<feature type="domain" description="Anaphase-promoting complex subunit 4-like WD40" evidence="5">
    <location>
        <begin position="555"/>
        <end position="627"/>
    </location>
</feature>
<keyword evidence="7" id="KW-1185">Reference proteome</keyword>
<evidence type="ECO:0000256" key="3">
    <source>
        <dbReference type="ARBA" id="ARBA00023186"/>
    </source>
</evidence>
<dbReference type="PROSITE" id="PS50082">
    <property type="entry name" value="WD_REPEATS_2"/>
    <property type="match status" value="3"/>
</dbReference>
<dbReference type="PANTHER" id="PTHR19879:SF9">
    <property type="entry name" value="TRANSCRIPTION INITIATION FACTOR TFIID SUBUNIT 5"/>
    <property type="match status" value="1"/>
</dbReference>
<sequence length="652" mass="70015">MAKIGIDLGTWSVAAVIVDAQGERVVPDPGNGQQWFRAAVAASPDGAWLIGQAAETLRVTHPDRYRDDLKRLLRTPAPVYLGGTAHPVHELLGVLVRRVLERAALLSAEPVEAVYVGVPADFEAGRQDLVRQALTAGGIRVPVTLTPEPVAAARAMLEGEVGDGTWLVFDLGGGTLDLALVAGRSGTPQVLDVLGTDEVGGFALDEAVVERWLDQLELGDAPEPADAADLLAAAREAKHQLSEARIAYARNPLRTGPRQLTLSRDELAVLARPTIDQAIEHARRLLAANSVQWRDLSGILASGGATRSPILAEALAALAPLVPLNGPPELVTARGLVPPPPPPPPVVTAPTNATTSSHNWDTGRTRIALWTAEDVELDDEISFERSVYSLAFSPDSRWLAVGLSNGEIVLIGAGGERITLDEHRGEVYDLAFSPEGRLASASGDETIRLWSPPDTESDDLLIGHDDEINQVVWCGRDRLMSGADDRTLRLWDGDDDTVIHDQRILTDLAVSGNQRWVLSASGDGALLWDLWTMSVVWRRGYSTTAVAFDPSHLYFAVGESDGELTVWTLNGFDEVVSIDRKNPVTMLAFAPAGDVLAAGSEDGKNVSLYAVRTGERLAKLSHDEELETLEFSPDSTTLAVATDNSVYIWRVG</sequence>
<reference evidence="6" key="1">
    <citation type="submission" date="2021-11" db="EMBL/GenBank/DDBJ databases">
        <title>Streptomyces corallinus and Kineosporia corallina sp. nov., two new coral-derived marine actinobacteria.</title>
        <authorList>
            <person name="Buangrab K."/>
            <person name="Sutthacheep M."/>
            <person name="Yeemin T."/>
            <person name="Harunari E."/>
            <person name="Igarashi Y."/>
            <person name="Sripreechasak P."/>
            <person name="Kanchanasin P."/>
            <person name="Tanasupawat S."/>
            <person name="Phongsopitanun W."/>
        </authorList>
    </citation>
    <scope>NUCLEOTIDE SEQUENCE</scope>
    <source>
        <strain evidence="6">JCM 31032</strain>
    </source>
</reference>
<feature type="repeat" description="WD" evidence="4">
    <location>
        <begin position="619"/>
        <end position="652"/>
    </location>
</feature>
<dbReference type="Gene3D" id="2.130.10.10">
    <property type="entry name" value="YVTN repeat-like/Quinoprotein amine dehydrogenase"/>
    <property type="match status" value="2"/>
</dbReference>
<feature type="repeat" description="WD" evidence="4">
    <location>
        <begin position="420"/>
        <end position="451"/>
    </location>
</feature>
<evidence type="ECO:0000313" key="7">
    <source>
        <dbReference type="Proteomes" id="UP001138997"/>
    </source>
</evidence>
<dbReference type="CDD" id="cd00200">
    <property type="entry name" value="WD40"/>
    <property type="match status" value="1"/>
</dbReference>
<dbReference type="SMART" id="SM00320">
    <property type="entry name" value="WD40"/>
    <property type="match status" value="7"/>
</dbReference>
<evidence type="ECO:0000256" key="4">
    <source>
        <dbReference type="PROSITE-ProRule" id="PRU00221"/>
    </source>
</evidence>
<organism evidence="6 7">
    <name type="scientific">Kineosporia babensis</name>
    <dbReference type="NCBI Taxonomy" id="499548"/>
    <lineage>
        <taxon>Bacteria</taxon>
        <taxon>Bacillati</taxon>
        <taxon>Actinomycetota</taxon>
        <taxon>Actinomycetes</taxon>
        <taxon>Kineosporiales</taxon>
        <taxon>Kineosporiaceae</taxon>
        <taxon>Kineosporia</taxon>
    </lineage>
</organism>
<dbReference type="Gene3D" id="3.30.420.40">
    <property type="match status" value="2"/>
</dbReference>
<proteinExistence type="predicted"/>
<name>A0A9X1SY48_9ACTN</name>
<dbReference type="Proteomes" id="UP001138997">
    <property type="component" value="Unassembled WGS sequence"/>
</dbReference>
<dbReference type="SUPFAM" id="SSF50978">
    <property type="entry name" value="WD40 repeat-like"/>
    <property type="match status" value="1"/>
</dbReference>
<dbReference type="EMBL" id="JAJOMB010000003">
    <property type="protein sequence ID" value="MCD5310708.1"/>
    <property type="molecule type" value="Genomic_DNA"/>
</dbReference>
<keyword evidence="3" id="KW-0143">Chaperone</keyword>
<dbReference type="AlphaFoldDB" id="A0A9X1SY48"/>
<keyword evidence="4" id="KW-0853">WD repeat</keyword>
<keyword evidence="1" id="KW-0547">Nucleotide-binding</keyword>
<dbReference type="GO" id="GO:0140662">
    <property type="term" value="F:ATP-dependent protein folding chaperone"/>
    <property type="evidence" value="ECO:0007669"/>
    <property type="project" value="InterPro"/>
</dbReference>
<feature type="repeat" description="WD" evidence="4">
    <location>
        <begin position="461"/>
        <end position="501"/>
    </location>
</feature>
<keyword evidence="2" id="KW-0067">ATP-binding</keyword>
<dbReference type="InterPro" id="IPR043129">
    <property type="entry name" value="ATPase_NBD"/>
</dbReference>
<comment type="caution">
    <text evidence="6">The sequence shown here is derived from an EMBL/GenBank/DDBJ whole genome shotgun (WGS) entry which is preliminary data.</text>
</comment>
<dbReference type="PROSITE" id="PS50294">
    <property type="entry name" value="WD_REPEATS_REGION"/>
    <property type="match status" value="3"/>
</dbReference>
<dbReference type="InterPro" id="IPR013126">
    <property type="entry name" value="Hsp_70_fam"/>
</dbReference>
<dbReference type="Pfam" id="PF12894">
    <property type="entry name" value="ANAPC4_WD40"/>
    <property type="match status" value="1"/>
</dbReference>